<gene>
    <name evidence="2" type="ORF">PtA15_2A587</name>
</gene>
<feature type="compositionally biased region" description="Polar residues" evidence="1">
    <location>
        <begin position="177"/>
        <end position="192"/>
    </location>
</feature>
<organism evidence="2 3">
    <name type="scientific">Puccinia triticina</name>
    <dbReference type="NCBI Taxonomy" id="208348"/>
    <lineage>
        <taxon>Eukaryota</taxon>
        <taxon>Fungi</taxon>
        <taxon>Dikarya</taxon>
        <taxon>Basidiomycota</taxon>
        <taxon>Pucciniomycotina</taxon>
        <taxon>Pucciniomycetes</taxon>
        <taxon>Pucciniales</taxon>
        <taxon>Pucciniaceae</taxon>
        <taxon>Puccinia</taxon>
    </lineage>
</organism>
<sequence length="453" mass="50533">MVNKAKLRLQLAIAIAKAVGSDVEIDGCLDRLRSRNLFNSATEKSSMSKENSIHSPTAKSTSTGPNIPGSHSVFVEIETNQNTVVTESQPQLKVTSTIDQSENTIEIIKLRHELAERWGGSRSSIEAEVESSLVQKRPQSMIEMTVDQEKKKQKKGPGKAKKTVRFDEPQKAPSTLGIPSQVPSDKISSSAGNSTFDTLSRIIRLNQLLRSSNSEPPPKIQIDLLTLEAIKEAAVGLLTTLHQSIHETSRQVFEKRRLTASTIPRATHLITQSISSALSPLFLPEHFSMLSSGKTEAIRAKWSQSTLPFIYQNRLEEYFRDDRRSKTVSFEADNMIVLREELQNTANDVIRQSCGWTGDFQFSIIKNLLGKMQSIYFTSGHKPQDLEALGILAELLESISNNLSQSTVAETNLVEIRAIIGKIVCNQHYGIGHSHSPIIDRKFDRILMQFWVL</sequence>
<reference evidence="2" key="1">
    <citation type="submission" date="2022-10" db="EMBL/GenBank/DDBJ databases">
        <title>Puccinia triticina Genome sequencing and assembly.</title>
        <authorList>
            <person name="Li C."/>
        </authorList>
    </citation>
    <scope>NUCLEOTIDE SEQUENCE</scope>
    <source>
        <strain evidence="2">Pt15</strain>
    </source>
</reference>
<feature type="region of interest" description="Disordered" evidence="1">
    <location>
        <begin position="41"/>
        <end position="67"/>
    </location>
</feature>
<dbReference type="Proteomes" id="UP001164743">
    <property type="component" value="Chromosome 2A"/>
</dbReference>
<evidence type="ECO:0000256" key="1">
    <source>
        <dbReference type="SAM" id="MobiDB-lite"/>
    </source>
</evidence>
<proteinExistence type="predicted"/>
<evidence type="ECO:0000313" key="3">
    <source>
        <dbReference type="Proteomes" id="UP001164743"/>
    </source>
</evidence>
<evidence type="ECO:0000313" key="2">
    <source>
        <dbReference type="EMBL" id="WAQ82270.1"/>
    </source>
</evidence>
<feature type="region of interest" description="Disordered" evidence="1">
    <location>
        <begin position="127"/>
        <end position="192"/>
    </location>
</feature>
<dbReference type="GeneID" id="77807516"/>
<keyword evidence="3" id="KW-1185">Reference proteome</keyword>
<protein>
    <submittedName>
        <fullName evidence="2">Uncharacterized protein</fullName>
    </submittedName>
</protein>
<name>A0ABY7CAV8_9BASI</name>
<feature type="compositionally biased region" description="Basic residues" evidence="1">
    <location>
        <begin position="151"/>
        <end position="163"/>
    </location>
</feature>
<accession>A0ABY7CAV8</accession>
<dbReference type="RefSeq" id="XP_053017825.1">
    <property type="nucleotide sequence ID" value="XM_053166621.1"/>
</dbReference>
<dbReference type="EMBL" id="CP110422">
    <property type="protein sequence ID" value="WAQ82270.1"/>
    <property type="molecule type" value="Genomic_DNA"/>
</dbReference>
<feature type="compositionally biased region" description="Polar residues" evidence="1">
    <location>
        <begin position="41"/>
        <end position="65"/>
    </location>
</feature>